<keyword evidence="6" id="KW-0106">Calcium</keyword>
<evidence type="ECO:0000256" key="3">
    <source>
        <dbReference type="ARBA" id="ARBA00022723"/>
    </source>
</evidence>
<dbReference type="GO" id="GO:0046872">
    <property type="term" value="F:metal ion binding"/>
    <property type="evidence" value="ECO:0007669"/>
    <property type="project" value="UniProtKB-KW"/>
</dbReference>
<evidence type="ECO:0000256" key="4">
    <source>
        <dbReference type="ARBA" id="ARBA00022729"/>
    </source>
</evidence>
<dbReference type="InterPro" id="IPR011118">
    <property type="entry name" value="Tannase/feruloyl_esterase"/>
</dbReference>
<dbReference type="VEuPathDB" id="FungiDB:ASPZODRAFT_153908"/>
<dbReference type="PANTHER" id="PTHR33938:SF16">
    <property type="entry name" value="CARBOXYLIC ESTER HYDROLASE"/>
    <property type="match status" value="1"/>
</dbReference>
<evidence type="ECO:0000256" key="7">
    <source>
        <dbReference type="ARBA" id="ARBA00023157"/>
    </source>
</evidence>
<dbReference type="RefSeq" id="XP_022578427.1">
    <property type="nucleotide sequence ID" value="XM_022726030.1"/>
</dbReference>
<evidence type="ECO:0000256" key="2">
    <source>
        <dbReference type="ARBA" id="ARBA00022487"/>
    </source>
</evidence>
<accession>A0A1L9S9X0</accession>
<comment type="similarity">
    <text evidence="1 8">Belongs to the tannase family.</text>
</comment>
<protein>
    <recommendedName>
        <fullName evidence="8">Carboxylic ester hydrolase</fullName>
        <ecNumber evidence="8">3.1.1.-</ecNumber>
    </recommendedName>
</protein>
<evidence type="ECO:0000313" key="9">
    <source>
        <dbReference type="EMBL" id="OJJ43917.1"/>
    </source>
</evidence>
<name>A0A1L9S9X0_9EURO</name>
<dbReference type="EC" id="3.1.1.-" evidence="8"/>
<dbReference type="Proteomes" id="UP000184188">
    <property type="component" value="Unassembled WGS sequence"/>
</dbReference>
<keyword evidence="5 8" id="KW-0378">Hydrolase</keyword>
<keyword evidence="4" id="KW-0732">Signal</keyword>
<dbReference type="GO" id="GO:0030600">
    <property type="term" value="F:feruloyl esterase activity"/>
    <property type="evidence" value="ECO:0007669"/>
    <property type="project" value="UniProtKB-ARBA"/>
</dbReference>
<dbReference type="PANTHER" id="PTHR33938">
    <property type="entry name" value="FERULOYL ESTERASE B-RELATED"/>
    <property type="match status" value="1"/>
</dbReference>
<proteinExistence type="inferred from homology"/>
<keyword evidence="2" id="KW-0719">Serine esterase</keyword>
<keyword evidence="7" id="KW-1015">Disulfide bond</keyword>
<evidence type="ECO:0000313" key="10">
    <source>
        <dbReference type="Proteomes" id="UP000184188"/>
    </source>
</evidence>
<evidence type="ECO:0000256" key="5">
    <source>
        <dbReference type="ARBA" id="ARBA00022801"/>
    </source>
</evidence>
<reference evidence="10" key="1">
    <citation type="journal article" date="2017" name="Genome Biol.">
        <title>Comparative genomics reveals high biological diversity and specific adaptations in the industrially and medically important fungal genus Aspergillus.</title>
        <authorList>
            <person name="de Vries R.P."/>
            <person name="Riley R."/>
            <person name="Wiebenga A."/>
            <person name="Aguilar-Osorio G."/>
            <person name="Amillis S."/>
            <person name="Uchima C.A."/>
            <person name="Anderluh G."/>
            <person name="Asadollahi M."/>
            <person name="Askin M."/>
            <person name="Barry K."/>
            <person name="Battaglia E."/>
            <person name="Bayram O."/>
            <person name="Benocci T."/>
            <person name="Braus-Stromeyer S.A."/>
            <person name="Caldana C."/>
            <person name="Canovas D."/>
            <person name="Cerqueira G.C."/>
            <person name="Chen F."/>
            <person name="Chen W."/>
            <person name="Choi C."/>
            <person name="Clum A."/>
            <person name="Dos Santos R.A."/>
            <person name="Damasio A.R."/>
            <person name="Diallinas G."/>
            <person name="Emri T."/>
            <person name="Fekete E."/>
            <person name="Flipphi M."/>
            <person name="Freyberg S."/>
            <person name="Gallo A."/>
            <person name="Gournas C."/>
            <person name="Habgood R."/>
            <person name="Hainaut M."/>
            <person name="Harispe M.L."/>
            <person name="Henrissat B."/>
            <person name="Hilden K.S."/>
            <person name="Hope R."/>
            <person name="Hossain A."/>
            <person name="Karabika E."/>
            <person name="Karaffa L."/>
            <person name="Karanyi Z."/>
            <person name="Krasevec N."/>
            <person name="Kuo A."/>
            <person name="Kusch H."/>
            <person name="LaButti K."/>
            <person name="Lagendijk E.L."/>
            <person name="Lapidus A."/>
            <person name="Levasseur A."/>
            <person name="Lindquist E."/>
            <person name="Lipzen A."/>
            <person name="Logrieco A.F."/>
            <person name="MacCabe A."/>
            <person name="Maekelae M.R."/>
            <person name="Malavazi I."/>
            <person name="Melin P."/>
            <person name="Meyer V."/>
            <person name="Mielnichuk N."/>
            <person name="Miskei M."/>
            <person name="Molnar A.P."/>
            <person name="Mule G."/>
            <person name="Ngan C.Y."/>
            <person name="Orejas M."/>
            <person name="Orosz E."/>
            <person name="Ouedraogo J.P."/>
            <person name="Overkamp K.M."/>
            <person name="Park H.-S."/>
            <person name="Perrone G."/>
            <person name="Piumi F."/>
            <person name="Punt P.J."/>
            <person name="Ram A.F."/>
            <person name="Ramon A."/>
            <person name="Rauscher S."/>
            <person name="Record E."/>
            <person name="Riano-Pachon D.M."/>
            <person name="Robert V."/>
            <person name="Roehrig J."/>
            <person name="Ruller R."/>
            <person name="Salamov A."/>
            <person name="Salih N.S."/>
            <person name="Samson R.A."/>
            <person name="Sandor E."/>
            <person name="Sanguinetti M."/>
            <person name="Schuetze T."/>
            <person name="Sepcic K."/>
            <person name="Shelest E."/>
            <person name="Sherlock G."/>
            <person name="Sophianopoulou V."/>
            <person name="Squina F.M."/>
            <person name="Sun H."/>
            <person name="Susca A."/>
            <person name="Todd R.B."/>
            <person name="Tsang A."/>
            <person name="Unkles S.E."/>
            <person name="van de Wiele N."/>
            <person name="van Rossen-Uffink D."/>
            <person name="Oliveira J.V."/>
            <person name="Vesth T.C."/>
            <person name="Visser J."/>
            <person name="Yu J.-H."/>
            <person name="Zhou M."/>
            <person name="Andersen M.R."/>
            <person name="Archer D.B."/>
            <person name="Baker S.E."/>
            <person name="Benoit I."/>
            <person name="Brakhage A.A."/>
            <person name="Braus G.H."/>
            <person name="Fischer R."/>
            <person name="Frisvad J.C."/>
            <person name="Goldman G.H."/>
            <person name="Houbraken J."/>
            <person name="Oakley B."/>
            <person name="Pocsi I."/>
            <person name="Scazzocchio C."/>
            <person name="Seiboth B."/>
            <person name="vanKuyk P.A."/>
            <person name="Wortman J."/>
            <person name="Dyer P.S."/>
            <person name="Grigoriev I.V."/>
        </authorList>
    </citation>
    <scope>NUCLEOTIDE SEQUENCE [LARGE SCALE GENOMIC DNA]</scope>
    <source>
        <strain evidence="10">CBS 506.65</strain>
    </source>
</reference>
<dbReference type="InterPro" id="IPR029058">
    <property type="entry name" value="AB_hydrolase_fold"/>
</dbReference>
<dbReference type="EMBL" id="KV878349">
    <property type="protein sequence ID" value="OJJ43917.1"/>
    <property type="molecule type" value="Genomic_DNA"/>
</dbReference>
<evidence type="ECO:0000256" key="8">
    <source>
        <dbReference type="RuleBase" id="RU361238"/>
    </source>
</evidence>
<sequence length="555" mass="61084">MAATAMAASLSDICSETYLASALPTDVDSALTIDSSSVTANAVYNSTITDDDMYPNAVIDYCNVTFAYAHNGITDDQVLVQFYLPAPSVFANRYISNGGGAYSIYGGTSMPGGPIYGAVSGATDGGFGSFDTDADQVALLANGTLNWQTIYMFGYQAHYELTRIGKAFTRNVYNVSDADKLYSYYQGCSEGGREGWSQVQRFAEEWDGAIIGAPAFRYAFQQVQHLYSNVVEQTLDYYPPPCELEKIVNETIKACDPLDGRTDGVIARSDLCMLQYNISETIGMSYYCSSTPAQNGTVSAEGVAVAQRILDGLHDEAGKQVYFSYQIGATFTDAQTTYNSTSDSWGLDISGLGGEWVAMFLYLQDADNLASLEGVTYNTLKEWMLFGLSKYYDSLHTAWPDLTPFHKAGGKVLHYHGEQDSSVPTASSVRYWESVRQMMYSNMTYNESAAALNDWYKLYLIPGAVHCAPNSEQPNAPFPQTNFAVMIDWVENGVAPTTLNGTVLEGEYKGDNGQICGWPLRPYWVDNGTTMVCEYDQESLDTWFYDLEGVEMPIY</sequence>
<organism evidence="9 10">
    <name type="scientific">Penicilliopsis zonata CBS 506.65</name>
    <dbReference type="NCBI Taxonomy" id="1073090"/>
    <lineage>
        <taxon>Eukaryota</taxon>
        <taxon>Fungi</taxon>
        <taxon>Dikarya</taxon>
        <taxon>Ascomycota</taxon>
        <taxon>Pezizomycotina</taxon>
        <taxon>Eurotiomycetes</taxon>
        <taxon>Eurotiomycetidae</taxon>
        <taxon>Eurotiales</taxon>
        <taxon>Aspergillaceae</taxon>
        <taxon>Penicilliopsis</taxon>
    </lineage>
</organism>
<evidence type="ECO:0000256" key="1">
    <source>
        <dbReference type="ARBA" id="ARBA00006249"/>
    </source>
</evidence>
<dbReference type="SUPFAM" id="SSF53474">
    <property type="entry name" value="alpha/beta-Hydrolases"/>
    <property type="match status" value="2"/>
</dbReference>
<dbReference type="Pfam" id="PF07519">
    <property type="entry name" value="Tannase"/>
    <property type="match status" value="1"/>
</dbReference>
<keyword evidence="3" id="KW-0479">Metal-binding</keyword>
<dbReference type="AlphaFoldDB" id="A0A1L9S9X0"/>
<evidence type="ECO:0000256" key="6">
    <source>
        <dbReference type="ARBA" id="ARBA00022837"/>
    </source>
</evidence>
<dbReference type="OrthoDB" id="3039123at2759"/>
<keyword evidence="10" id="KW-1185">Reference proteome</keyword>
<dbReference type="GeneID" id="34612494"/>
<gene>
    <name evidence="9" type="ORF">ASPZODRAFT_153908</name>
</gene>